<organism evidence="1 2">
    <name type="scientific">Protopolystoma xenopodis</name>
    <dbReference type="NCBI Taxonomy" id="117903"/>
    <lineage>
        <taxon>Eukaryota</taxon>
        <taxon>Metazoa</taxon>
        <taxon>Spiralia</taxon>
        <taxon>Lophotrochozoa</taxon>
        <taxon>Platyhelminthes</taxon>
        <taxon>Monogenea</taxon>
        <taxon>Polyopisthocotylea</taxon>
        <taxon>Polystomatidea</taxon>
        <taxon>Polystomatidae</taxon>
        <taxon>Protopolystoma</taxon>
    </lineage>
</organism>
<accession>A0A3S5FC45</accession>
<protein>
    <submittedName>
        <fullName evidence="1">Uncharacterized protein</fullName>
    </submittedName>
</protein>
<evidence type="ECO:0000313" key="2">
    <source>
        <dbReference type="Proteomes" id="UP000784294"/>
    </source>
</evidence>
<dbReference type="AlphaFoldDB" id="A0A3S5FC45"/>
<comment type="caution">
    <text evidence="1">The sequence shown here is derived from an EMBL/GenBank/DDBJ whole genome shotgun (WGS) entry which is preliminary data.</text>
</comment>
<name>A0A3S5FC45_9PLAT</name>
<keyword evidence="2" id="KW-1185">Reference proteome</keyword>
<gene>
    <name evidence="1" type="ORF">PXEA_LOCUS3636</name>
</gene>
<reference evidence="1" key="1">
    <citation type="submission" date="2018-11" db="EMBL/GenBank/DDBJ databases">
        <authorList>
            <consortium name="Pathogen Informatics"/>
        </authorList>
    </citation>
    <scope>NUCLEOTIDE SEQUENCE</scope>
</reference>
<sequence length="259" mass="28369">SLFESDETRTDDQEPVELASEFQHLLSWAWNNLRLSASILARWAVLNSSIADLNAVSSSTPSLNAGVGLTPDSLSEWLSRITVLLLHVLVHCRHRGTIESVSCSLEYLLSHSSTSFAFWPFPSATPSRGRNMHNKPLNNSTRKSYITQSSLSERHLNGFTPDSDCGVESGTIPIASVPHTSLVCSAEFLHPTPEAVLEICWSAISNKKTAFSVTRRSAGLWPAVRAALVAEGIRSKAVANRSQVRRIESKTIGIAKIKY</sequence>
<dbReference type="Proteomes" id="UP000784294">
    <property type="component" value="Unassembled WGS sequence"/>
</dbReference>
<proteinExistence type="predicted"/>
<feature type="non-terminal residue" evidence="1">
    <location>
        <position position="1"/>
    </location>
</feature>
<dbReference type="EMBL" id="CAAALY010008311">
    <property type="protein sequence ID" value="VEL10196.1"/>
    <property type="molecule type" value="Genomic_DNA"/>
</dbReference>
<dbReference type="OrthoDB" id="6614653at2759"/>
<evidence type="ECO:0000313" key="1">
    <source>
        <dbReference type="EMBL" id="VEL10196.1"/>
    </source>
</evidence>